<reference evidence="12" key="1">
    <citation type="journal article" date="2020" name="Phytopathology">
        <title>Genome sequence of the chestnut blight fungus Cryphonectria parasitica EP155: A fundamental resource for an archetypical invasive plant pathogen.</title>
        <authorList>
            <person name="Crouch J.A."/>
            <person name="Dawe A."/>
            <person name="Aerts A."/>
            <person name="Barry K."/>
            <person name="Churchill A.C.L."/>
            <person name="Grimwood J."/>
            <person name="Hillman B."/>
            <person name="Milgroom M.G."/>
            <person name="Pangilinan J."/>
            <person name="Smith M."/>
            <person name="Salamov A."/>
            <person name="Schmutz J."/>
            <person name="Yadav J."/>
            <person name="Grigoriev I.V."/>
            <person name="Nuss D."/>
        </authorList>
    </citation>
    <scope>NUCLEOTIDE SEQUENCE</scope>
    <source>
        <strain evidence="12">EP155</strain>
    </source>
</reference>
<keyword evidence="12" id="KW-0808">Transferase</keyword>
<evidence type="ECO:0000256" key="10">
    <source>
        <dbReference type="SAM" id="MobiDB-lite"/>
    </source>
</evidence>
<dbReference type="InterPro" id="IPR008266">
    <property type="entry name" value="Tyr_kinase_AS"/>
</dbReference>
<feature type="compositionally biased region" description="Low complexity" evidence="10">
    <location>
        <begin position="375"/>
        <end position="388"/>
    </location>
</feature>
<proteinExistence type="predicted"/>
<dbReference type="EMBL" id="MU032345">
    <property type="protein sequence ID" value="KAF3768258.1"/>
    <property type="molecule type" value="Genomic_DNA"/>
</dbReference>
<comment type="catalytic activity">
    <reaction evidence="9">
        <text>L-seryl-[protein] + ATP = O-phospho-L-seryl-[protein] + ADP + H(+)</text>
        <dbReference type="Rhea" id="RHEA:17989"/>
        <dbReference type="Rhea" id="RHEA-COMP:9863"/>
        <dbReference type="Rhea" id="RHEA-COMP:11604"/>
        <dbReference type="ChEBI" id="CHEBI:15378"/>
        <dbReference type="ChEBI" id="CHEBI:29999"/>
        <dbReference type="ChEBI" id="CHEBI:30616"/>
        <dbReference type="ChEBI" id="CHEBI:83421"/>
        <dbReference type="ChEBI" id="CHEBI:456216"/>
        <dbReference type="EC" id="2.7.11.1"/>
    </reaction>
</comment>
<comment type="caution">
    <text evidence="12">The sequence shown here is derived from an EMBL/GenBank/DDBJ whole genome shotgun (WGS) entry which is preliminary data.</text>
</comment>
<evidence type="ECO:0000313" key="12">
    <source>
        <dbReference type="EMBL" id="KAF3768258.1"/>
    </source>
</evidence>
<feature type="region of interest" description="Disordered" evidence="10">
    <location>
        <begin position="309"/>
        <end position="388"/>
    </location>
</feature>
<dbReference type="Pfam" id="PF00069">
    <property type="entry name" value="Pkinase"/>
    <property type="match status" value="1"/>
</dbReference>
<comment type="subunit">
    <text evidence="2">Component of the EKC/KEOPS complex composed of at least BUD32, CGI121, GON7, KAE1 and PCC1; the whole complex dimerizes.</text>
</comment>
<evidence type="ECO:0000256" key="8">
    <source>
        <dbReference type="ARBA" id="ARBA00047899"/>
    </source>
</evidence>
<dbReference type="AlphaFoldDB" id="A0A9P5CRH7"/>
<dbReference type="RefSeq" id="XP_040779219.1">
    <property type="nucleotide sequence ID" value="XM_040920141.1"/>
</dbReference>
<dbReference type="GeneID" id="63837270"/>
<evidence type="ECO:0000313" key="13">
    <source>
        <dbReference type="Proteomes" id="UP000803844"/>
    </source>
</evidence>
<evidence type="ECO:0000256" key="1">
    <source>
        <dbReference type="ARBA" id="ARBA00003747"/>
    </source>
</evidence>
<dbReference type="SUPFAM" id="SSF56112">
    <property type="entry name" value="Protein kinase-like (PK-like)"/>
    <property type="match status" value="1"/>
</dbReference>
<dbReference type="CDD" id="cd00180">
    <property type="entry name" value="PKc"/>
    <property type="match status" value="1"/>
</dbReference>
<gene>
    <name evidence="12" type="ORF">M406DRAFT_326837</name>
</gene>
<evidence type="ECO:0000256" key="3">
    <source>
        <dbReference type="ARBA" id="ARBA00012513"/>
    </source>
</evidence>
<evidence type="ECO:0000259" key="11">
    <source>
        <dbReference type="PROSITE" id="PS50011"/>
    </source>
</evidence>
<dbReference type="OrthoDB" id="5979581at2759"/>
<evidence type="ECO:0000256" key="2">
    <source>
        <dbReference type="ARBA" id="ARBA00011534"/>
    </source>
</evidence>
<evidence type="ECO:0000256" key="4">
    <source>
        <dbReference type="ARBA" id="ARBA00013948"/>
    </source>
</evidence>
<dbReference type="GO" id="GO:0005524">
    <property type="term" value="F:ATP binding"/>
    <property type="evidence" value="ECO:0007669"/>
    <property type="project" value="InterPro"/>
</dbReference>
<evidence type="ECO:0000256" key="5">
    <source>
        <dbReference type="ARBA" id="ARBA00019973"/>
    </source>
</evidence>
<dbReference type="InterPro" id="IPR011009">
    <property type="entry name" value="Kinase-like_dom_sf"/>
</dbReference>
<evidence type="ECO:0000256" key="9">
    <source>
        <dbReference type="ARBA" id="ARBA00048679"/>
    </source>
</evidence>
<protein>
    <recommendedName>
        <fullName evidence="5">EKC/KEOPS complex subunit BUD32</fullName>
        <ecNumber evidence="3">2.7.11.1</ecNumber>
    </recommendedName>
    <alternativeName>
        <fullName evidence="6 7">Atypical Serine/threonine protein kinase BUD32</fullName>
    </alternativeName>
    <alternativeName>
        <fullName evidence="4">EKC/KEOPS complex subunit bud32</fullName>
    </alternativeName>
</protein>
<dbReference type="InterPro" id="IPR000719">
    <property type="entry name" value="Prot_kinase_dom"/>
</dbReference>
<comment type="catalytic activity">
    <reaction evidence="8">
        <text>L-threonyl-[protein] + ATP = O-phospho-L-threonyl-[protein] + ADP + H(+)</text>
        <dbReference type="Rhea" id="RHEA:46608"/>
        <dbReference type="Rhea" id="RHEA-COMP:11060"/>
        <dbReference type="Rhea" id="RHEA-COMP:11605"/>
        <dbReference type="ChEBI" id="CHEBI:15378"/>
        <dbReference type="ChEBI" id="CHEBI:30013"/>
        <dbReference type="ChEBI" id="CHEBI:30616"/>
        <dbReference type="ChEBI" id="CHEBI:61977"/>
        <dbReference type="ChEBI" id="CHEBI:456216"/>
        <dbReference type="EC" id="2.7.11.1"/>
    </reaction>
</comment>
<dbReference type="Gene3D" id="1.10.510.10">
    <property type="entry name" value="Transferase(Phosphotransferase) domain 1"/>
    <property type="match status" value="1"/>
</dbReference>
<evidence type="ECO:0000256" key="6">
    <source>
        <dbReference type="ARBA" id="ARBA00030980"/>
    </source>
</evidence>
<dbReference type="GO" id="GO:0005634">
    <property type="term" value="C:nucleus"/>
    <property type="evidence" value="ECO:0007669"/>
    <property type="project" value="TreeGrafter"/>
</dbReference>
<dbReference type="GO" id="GO:0004674">
    <property type="term" value="F:protein serine/threonine kinase activity"/>
    <property type="evidence" value="ECO:0007669"/>
    <property type="project" value="UniProtKB-EC"/>
</dbReference>
<feature type="domain" description="Protein kinase" evidence="11">
    <location>
        <begin position="67"/>
        <end position="304"/>
    </location>
</feature>
<feature type="compositionally biased region" description="Low complexity" evidence="10">
    <location>
        <begin position="343"/>
        <end position="352"/>
    </location>
</feature>
<dbReference type="PROSITE" id="PS00109">
    <property type="entry name" value="PROTEIN_KINASE_TYR"/>
    <property type="match status" value="1"/>
</dbReference>
<dbReference type="EC" id="2.7.11.1" evidence="3"/>
<keyword evidence="13" id="KW-1185">Reference proteome</keyword>
<name>A0A9P5CRH7_CRYP1</name>
<comment type="function">
    <text evidence="1">Component of the EKC/KEOPS complex that is required for the formation of a threonylcarbamoyl group on adenosine at position 37 (t(6)A37) in tRNAs that read codons beginning with adenine. The complex is probably involved in the transfer of the threonylcarbamoyl moiety of threonylcarbamoyl-AMP (TC-AMP) to the N6 group of A37. BUD32 has ATPase activity in the context of the EKC/KEOPS complex and likely plays a supporting role to the catalytic subunit KAE1. The EKC/KEOPS complex also promotes both telomere uncapping and telomere elongation. The complex is required for efficient recruitment of transcriptional coactivators.</text>
</comment>
<organism evidence="12 13">
    <name type="scientific">Cryphonectria parasitica (strain ATCC 38755 / EP155)</name>
    <dbReference type="NCBI Taxonomy" id="660469"/>
    <lineage>
        <taxon>Eukaryota</taxon>
        <taxon>Fungi</taxon>
        <taxon>Dikarya</taxon>
        <taxon>Ascomycota</taxon>
        <taxon>Pezizomycotina</taxon>
        <taxon>Sordariomycetes</taxon>
        <taxon>Sordariomycetidae</taxon>
        <taxon>Diaporthales</taxon>
        <taxon>Cryphonectriaceae</taxon>
        <taxon>Cryphonectria-Endothia species complex</taxon>
        <taxon>Cryphonectria</taxon>
    </lineage>
</organism>
<keyword evidence="12" id="KW-0418">Kinase</keyword>
<dbReference type="PANTHER" id="PTHR44167">
    <property type="entry name" value="OVARIAN-SPECIFIC SERINE/THREONINE-PROTEIN KINASE LOK-RELATED"/>
    <property type="match status" value="1"/>
</dbReference>
<dbReference type="PROSITE" id="PS50011">
    <property type="entry name" value="PROTEIN_KINASE_DOM"/>
    <property type="match status" value="1"/>
</dbReference>
<dbReference type="GO" id="GO:0044773">
    <property type="term" value="P:mitotic DNA damage checkpoint signaling"/>
    <property type="evidence" value="ECO:0007669"/>
    <property type="project" value="TreeGrafter"/>
</dbReference>
<dbReference type="PANTHER" id="PTHR44167:SF30">
    <property type="entry name" value="PHOSPHORYLASE KINASE"/>
    <property type="match status" value="1"/>
</dbReference>
<feature type="compositionally biased region" description="Low complexity" evidence="10">
    <location>
        <begin position="309"/>
        <end position="319"/>
    </location>
</feature>
<sequence length="388" mass="41617">MTTNHLRIGPLDFVLTLAVENESAYAAARDKYMRKWYQQWDLEGGGGGGHGRLDVLPRPEHQCIRNVVLHHIISKGAFGVVIAGVDRRSGDPIACKIIYCCDCDSGVVNNEIDIASRIPAQTFAFETVYLVMPYAPWSFDGMPWQDVPLATRLSLFRQVLEGLRNLHARGIMHRDISPRNLLVFSRQPPHAAICDYGKSKVGTRGKLAALGPPDFTAPEVGRPEGYTSAIDIFSLGLSMLATFGPRGWTGPMSSPENHRAVLEHVIALQGRMPDGLGALLRSMLAWDPADRPTAEQALAEQVWEQVAGAAARPGTAAAGARGGKDSHGHGPGGGSTAARLRRSGGMSPSGSRGVRKRRRRGPPSSGGSKEQGMTSLLQSGSLLSPPPV</sequence>
<evidence type="ECO:0000256" key="7">
    <source>
        <dbReference type="ARBA" id="ARBA00033194"/>
    </source>
</evidence>
<dbReference type="Proteomes" id="UP000803844">
    <property type="component" value="Unassembled WGS sequence"/>
</dbReference>
<accession>A0A9P5CRH7</accession>